<gene>
    <name evidence="2" type="ORF">IT779_32580</name>
</gene>
<dbReference type="AlphaFoldDB" id="A0A931IGI2"/>
<keyword evidence="1" id="KW-0812">Transmembrane</keyword>
<evidence type="ECO:0000256" key="1">
    <source>
        <dbReference type="SAM" id="Phobius"/>
    </source>
</evidence>
<feature type="transmembrane region" description="Helical" evidence="1">
    <location>
        <begin position="12"/>
        <end position="35"/>
    </location>
</feature>
<name>A0A931IGI2_9NOCA</name>
<comment type="caution">
    <text evidence="2">The sequence shown here is derived from an EMBL/GenBank/DDBJ whole genome shotgun (WGS) entry which is preliminary data.</text>
</comment>
<evidence type="ECO:0000313" key="3">
    <source>
        <dbReference type="Proteomes" id="UP000655751"/>
    </source>
</evidence>
<accession>A0A931IGI2</accession>
<reference evidence="2" key="1">
    <citation type="submission" date="2020-11" db="EMBL/GenBank/DDBJ databases">
        <title>Nocardia NEAU-351.nov., a novel actinomycete isolated from the cow dung.</title>
        <authorList>
            <person name="Zhang X."/>
        </authorList>
    </citation>
    <scope>NUCLEOTIDE SEQUENCE</scope>
    <source>
        <strain evidence="2">NEAU-351</strain>
    </source>
</reference>
<protein>
    <recommendedName>
        <fullName evidence="4">Mce-associated membrane protein</fullName>
    </recommendedName>
</protein>
<dbReference type="Proteomes" id="UP000655751">
    <property type="component" value="Unassembled WGS sequence"/>
</dbReference>
<dbReference type="EMBL" id="JADMLG010000020">
    <property type="protein sequence ID" value="MBH0781019.1"/>
    <property type="molecule type" value="Genomic_DNA"/>
</dbReference>
<keyword evidence="3" id="KW-1185">Reference proteome</keyword>
<organism evidence="2 3">
    <name type="scientific">Nocardia bovistercoris</name>
    <dbReference type="NCBI Taxonomy" id="2785916"/>
    <lineage>
        <taxon>Bacteria</taxon>
        <taxon>Bacillati</taxon>
        <taxon>Actinomycetota</taxon>
        <taxon>Actinomycetes</taxon>
        <taxon>Mycobacteriales</taxon>
        <taxon>Nocardiaceae</taxon>
        <taxon>Nocardia</taxon>
    </lineage>
</organism>
<evidence type="ECO:0000313" key="2">
    <source>
        <dbReference type="EMBL" id="MBH0781019.1"/>
    </source>
</evidence>
<evidence type="ECO:0008006" key="4">
    <source>
        <dbReference type="Google" id="ProtNLM"/>
    </source>
</evidence>
<keyword evidence="1" id="KW-1133">Transmembrane helix</keyword>
<proteinExistence type="predicted"/>
<sequence>MRSGRNVGEFSISFKALISGVVVLAMASAIGVLGWRLHSESARLDSVHTEAENSARAEQVALDYSTAAAQMNFQDLSAWRIRLTKGTSQELSGRLTQAATSMEQIIVPLQWVSTATPIAAKVRSENNGAYSVDCFVSILTKNSQAPEGIQSTATYQLNIDSRDNWTITDIGGIGSAMGAGTAPR</sequence>
<keyword evidence="1" id="KW-0472">Membrane</keyword>